<dbReference type="SUPFAM" id="SSF143430">
    <property type="entry name" value="TTP0101/SSO1404-like"/>
    <property type="match status" value="1"/>
</dbReference>
<dbReference type="EC" id="3.1.-.-" evidence="9"/>
<evidence type="ECO:0000256" key="1">
    <source>
        <dbReference type="ARBA" id="ARBA00001946"/>
    </source>
</evidence>
<evidence type="ECO:0000313" key="11">
    <source>
        <dbReference type="Proteomes" id="UP000555828"/>
    </source>
</evidence>
<dbReference type="PANTHER" id="PTHR34405">
    <property type="entry name" value="CRISPR-ASSOCIATED ENDORIBONUCLEASE CAS2"/>
    <property type="match status" value="1"/>
</dbReference>
<dbReference type="RefSeq" id="WP_184620043.1">
    <property type="nucleotide sequence ID" value="NZ_JACHEX010000008.1"/>
</dbReference>
<comment type="caution">
    <text evidence="10">The sequence shown here is derived from an EMBL/GenBank/DDBJ whole genome shotgun (WGS) entry which is preliminary data.</text>
</comment>
<comment type="function">
    <text evidence="9">CRISPR (clustered regularly interspaced short palindromic repeat), is an adaptive immune system that provides protection against mobile genetic elements (viruses, transposable elements and conjugative plasmids). CRISPR clusters contain sequences complementary to antecedent mobile elements and target invading nucleic acids. CRISPR clusters are transcribed and processed into CRISPR RNA (crRNA). Functions as a ssRNA-specific endoribonuclease. Involved in the integration of spacer DNA into the CRISPR cassette.</text>
</comment>
<keyword evidence="6 9" id="KW-0378">Hydrolase</keyword>
<evidence type="ECO:0000256" key="6">
    <source>
        <dbReference type="ARBA" id="ARBA00022801"/>
    </source>
</evidence>
<dbReference type="InterPro" id="IPR019199">
    <property type="entry name" value="Virulence_VapD/CRISPR_Cas2"/>
</dbReference>
<dbReference type="GO" id="GO:0043571">
    <property type="term" value="P:maintenance of CRISPR repeat elements"/>
    <property type="evidence" value="ECO:0007669"/>
    <property type="project" value="UniProtKB-UniRule"/>
</dbReference>
<evidence type="ECO:0000256" key="5">
    <source>
        <dbReference type="ARBA" id="ARBA00022759"/>
    </source>
</evidence>
<evidence type="ECO:0000313" key="10">
    <source>
        <dbReference type="EMBL" id="MBB6063473.1"/>
    </source>
</evidence>
<dbReference type="EMBL" id="JACHEX010000008">
    <property type="protein sequence ID" value="MBB6063473.1"/>
    <property type="molecule type" value="Genomic_DNA"/>
</dbReference>
<evidence type="ECO:0000256" key="3">
    <source>
        <dbReference type="ARBA" id="ARBA00022722"/>
    </source>
</evidence>
<dbReference type="InterPro" id="IPR021127">
    <property type="entry name" value="CRISPR_associated_Cas2"/>
</dbReference>
<evidence type="ECO:0000256" key="8">
    <source>
        <dbReference type="ARBA" id="ARBA00023118"/>
    </source>
</evidence>
<evidence type="ECO:0000256" key="7">
    <source>
        <dbReference type="ARBA" id="ARBA00022842"/>
    </source>
</evidence>
<dbReference type="AlphaFoldDB" id="A0A841GTG2"/>
<dbReference type="Pfam" id="PF09827">
    <property type="entry name" value="CRISPR_Cas2"/>
    <property type="match status" value="1"/>
</dbReference>
<keyword evidence="5 9" id="KW-0255">Endonuclease</keyword>
<dbReference type="Proteomes" id="UP000555828">
    <property type="component" value="Unassembled WGS sequence"/>
</dbReference>
<sequence>MYLIMIYDVNKKRVGKVLKVARKYLKWVQNSVLEGKITESNFEKLRNQILSIIDEDEDTIYWYILEPEFVPYRKIYGNKKINVTNII</sequence>
<feature type="binding site" evidence="9">
    <location>
        <position position="8"/>
    </location>
    <ligand>
        <name>Mg(2+)</name>
        <dbReference type="ChEBI" id="CHEBI:18420"/>
        <note>catalytic</note>
    </ligand>
</feature>
<proteinExistence type="inferred from homology"/>
<organism evidence="10 11">
    <name type="scientific">Thermosipho japonicus</name>
    <dbReference type="NCBI Taxonomy" id="90323"/>
    <lineage>
        <taxon>Bacteria</taxon>
        <taxon>Thermotogati</taxon>
        <taxon>Thermotogota</taxon>
        <taxon>Thermotogae</taxon>
        <taxon>Thermotogales</taxon>
        <taxon>Fervidobacteriaceae</taxon>
        <taxon>Thermosipho</taxon>
    </lineage>
</organism>
<dbReference type="NCBIfam" id="TIGR01573">
    <property type="entry name" value="cas2"/>
    <property type="match status" value="1"/>
</dbReference>
<keyword evidence="7 9" id="KW-0460">Magnesium</keyword>
<keyword evidence="11" id="KW-1185">Reference proteome</keyword>
<evidence type="ECO:0000256" key="9">
    <source>
        <dbReference type="HAMAP-Rule" id="MF_01471"/>
    </source>
</evidence>
<reference evidence="10 11" key="1">
    <citation type="submission" date="2020-08" db="EMBL/GenBank/DDBJ databases">
        <title>Genomic Encyclopedia of Type Strains, Phase IV (KMG-IV): sequencing the most valuable type-strain genomes for metagenomic binning, comparative biology and taxonomic classification.</title>
        <authorList>
            <person name="Goeker M."/>
        </authorList>
    </citation>
    <scope>NUCLEOTIDE SEQUENCE [LARGE SCALE GENOMIC DNA]</scope>
    <source>
        <strain evidence="10 11">DSM 13481</strain>
    </source>
</reference>
<keyword evidence="4 9" id="KW-0479">Metal-binding</keyword>
<gene>
    <name evidence="9" type="primary">cas2</name>
    <name evidence="10" type="ORF">HNP65_001944</name>
</gene>
<name>A0A841GTG2_9BACT</name>
<comment type="subunit">
    <text evidence="9">Homodimer, forms a heterotetramer with a Cas1 homodimer.</text>
</comment>
<dbReference type="GO" id="GO:0016787">
    <property type="term" value="F:hydrolase activity"/>
    <property type="evidence" value="ECO:0007669"/>
    <property type="project" value="UniProtKB-KW"/>
</dbReference>
<evidence type="ECO:0000256" key="4">
    <source>
        <dbReference type="ARBA" id="ARBA00022723"/>
    </source>
</evidence>
<dbReference type="GO" id="GO:0004521">
    <property type="term" value="F:RNA endonuclease activity"/>
    <property type="evidence" value="ECO:0007669"/>
    <property type="project" value="InterPro"/>
</dbReference>
<dbReference type="GO" id="GO:0046872">
    <property type="term" value="F:metal ion binding"/>
    <property type="evidence" value="ECO:0007669"/>
    <property type="project" value="UniProtKB-UniRule"/>
</dbReference>
<accession>A0A841GTG2</accession>
<dbReference type="Gene3D" id="3.30.70.240">
    <property type="match status" value="1"/>
</dbReference>
<comment type="cofactor">
    <cofactor evidence="1 9">
        <name>Mg(2+)</name>
        <dbReference type="ChEBI" id="CHEBI:18420"/>
    </cofactor>
</comment>
<protein>
    <recommendedName>
        <fullName evidence="9">CRISPR-associated endoribonuclease Cas2</fullName>
        <ecNumber evidence="9">3.1.-.-</ecNumber>
    </recommendedName>
</protein>
<keyword evidence="8 9" id="KW-0051">Antiviral defense</keyword>
<evidence type="ECO:0000256" key="2">
    <source>
        <dbReference type="ARBA" id="ARBA00009959"/>
    </source>
</evidence>
<dbReference type="GO" id="GO:0051607">
    <property type="term" value="P:defense response to virus"/>
    <property type="evidence" value="ECO:0007669"/>
    <property type="project" value="UniProtKB-UniRule"/>
</dbReference>
<dbReference type="PANTHER" id="PTHR34405:SF1">
    <property type="entry name" value="CRISPR-ASSOCIATED ENDORIBONUCLEASE CAS2"/>
    <property type="match status" value="1"/>
</dbReference>
<dbReference type="CDD" id="cd09725">
    <property type="entry name" value="Cas2_I_II_III"/>
    <property type="match status" value="1"/>
</dbReference>
<dbReference type="HAMAP" id="MF_01471">
    <property type="entry name" value="Cas2"/>
    <property type="match status" value="1"/>
</dbReference>
<comment type="similarity">
    <text evidence="2 9">Belongs to the CRISPR-associated endoribonuclease Cas2 protein family.</text>
</comment>
<keyword evidence="3 9" id="KW-0540">Nuclease</keyword>